<sequence length="228" mass="25475">MPFTDDAVPPTARRSFDSLTSSTSADAVARLTSPRLASPQAVAPVAYERSYEVVCEGLCWTALGARQYSMLRGNKVWLPLRPITMVMSMIMLRFEFSKQAKWFIFRNVVDSCGHAGRHYVEGGGGSANAYVRCLNRQIPMCVVKIVFGLAFHWWIERRDKVRFLQKYSVVDARLVAAVRERERDRDRGCADAFGEDDFFGRGLGKRVSAGAIVVAVTLYAIEHLNAGT</sequence>
<evidence type="ECO:0000313" key="1">
    <source>
        <dbReference type="EMBL" id="EEH51802.1"/>
    </source>
</evidence>
<dbReference type="EMBL" id="GG663750">
    <property type="protein sequence ID" value="EEH51802.1"/>
    <property type="molecule type" value="Genomic_DNA"/>
</dbReference>
<dbReference type="Proteomes" id="UP000001876">
    <property type="component" value="Unassembled WGS sequence"/>
</dbReference>
<name>C1N7Z5_MICPC</name>
<dbReference type="RefSeq" id="XP_003064180.1">
    <property type="nucleotide sequence ID" value="XM_003064134.1"/>
</dbReference>
<keyword evidence="2" id="KW-1185">Reference proteome</keyword>
<protein>
    <submittedName>
        <fullName evidence="1">Predicted protein</fullName>
    </submittedName>
</protein>
<evidence type="ECO:0000313" key="2">
    <source>
        <dbReference type="Proteomes" id="UP000001876"/>
    </source>
</evidence>
<proteinExistence type="predicted"/>
<accession>C1N7Z5</accession>
<dbReference type="GeneID" id="9689434"/>
<gene>
    <name evidence="1" type="ORF">MICPUCDRAFT_53887</name>
</gene>
<dbReference type="AlphaFoldDB" id="C1N7Z5"/>
<reference evidence="1 2" key="1">
    <citation type="journal article" date="2009" name="Science">
        <title>Green evolution and dynamic adaptations revealed by genomes of the marine picoeukaryotes Micromonas.</title>
        <authorList>
            <person name="Worden A.Z."/>
            <person name="Lee J.H."/>
            <person name="Mock T."/>
            <person name="Rouze P."/>
            <person name="Simmons M.P."/>
            <person name="Aerts A.L."/>
            <person name="Allen A.E."/>
            <person name="Cuvelier M.L."/>
            <person name="Derelle E."/>
            <person name="Everett M.V."/>
            <person name="Foulon E."/>
            <person name="Grimwood J."/>
            <person name="Gundlach H."/>
            <person name="Henrissat B."/>
            <person name="Napoli C."/>
            <person name="McDonald S.M."/>
            <person name="Parker M.S."/>
            <person name="Rombauts S."/>
            <person name="Salamov A."/>
            <person name="Von Dassow P."/>
            <person name="Badger J.H."/>
            <person name="Coutinho P.M."/>
            <person name="Demir E."/>
            <person name="Dubchak I."/>
            <person name="Gentemann C."/>
            <person name="Eikrem W."/>
            <person name="Gready J.E."/>
            <person name="John U."/>
            <person name="Lanier W."/>
            <person name="Lindquist E.A."/>
            <person name="Lucas S."/>
            <person name="Mayer K.F."/>
            <person name="Moreau H."/>
            <person name="Not F."/>
            <person name="Otillar R."/>
            <person name="Panaud O."/>
            <person name="Pangilinan J."/>
            <person name="Paulsen I."/>
            <person name="Piegu B."/>
            <person name="Poliakov A."/>
            <person name="Robbens S."/>
            <person name="Schmutz J."/>
            <person name="Toulza E."/>
            <person name="Wyss T."/>
            <person name="Zelensky A."/>
            <person name="Zhou K."/>
            <person name="Armbrust E.V."/>
            <person name="Bhattacharya D."/>
            <person name="Goodenough U.W."/>
            <person name="Van de Peer Y."/>
            <person name="Grigoriev I.V."/>
        </authorList>
    </citation>
    <scope>NUCLEOTIDE SEQUENCE [LARGE SCALE GENOMIC DNA]</scope>
    <source>
        <strain evidence="1 2">CCMP1545</strain>
    </source>
</reference>
<organism evidence="2">
    <name type="scientific">Micromonas pusilla (strain CCMP1545)</name>
    <name type="common">Picoplanktonic green alga</name>
    <dbReference type="NCBI Taxonomy" id="564608"/>
    <lineage>
        <taxon>Eukaryota</taxon>
        <taxon>Viridiplantae</taxon>
        <taxon>Chlorophyta</taxon>
        <taxon>Mamiellophyceae</taxon>
        <taxon>Mamiellales</taxon>
        <taxon>Mamiellaceae</taxon>
        <taxon>Micromonas</taxon>
    </lineage>
</organism>
<dbReference type="KEGG" id="mpp:MICPUCDRAFT_53887"/>